<accession>A0A9D4HM86</accession>
<evidence type="ECO:0000313" key="1">
    <source>
        <dbReference type="EMBL" id="KAH3724554.1"/>
    </source>
</evidence>
<evidence type="ECO:0000313" key="2">
    <source>
        <dbReference type="Proteomes" id="UP000828390"/>
    </source>
</evidence>
<reference evidence="1" key="2">
    <citation type="submission" date="2020-11" db="EMBL/GenBank/DDBJ databases">
        <authorList>
            <person name="McCartney M.A."/>
            <person name="Auch B."/>
            <person name="Kono T."/>
            <person name="Mallez S."/>
            <person name="Becker A."/>
            <person name="Gohl D.M."/>
            <person name="Silverstein K.A.T."/>
            <person name="Koren S."/>
            <person name="Bechman K.B."/>
            <person name="Herman A."/>
            <person name="Abrahante J.E."/>
            <person name="Garbe J."/>
        </authorList>
    </citation>
    <scope>NUCLEOTIDE SEQUENCE</scope>
    <source>
        <strain evidence="1">Duluth1</strain>
        <tissue evidence="1">Whole animal</tissue>
    </source>
</reference>
<comment type="caution">
    <text evidence="1">The sequence shown here is derived from an EMBL/GenBank/DDBJ whole genome shotgun (WGS) entry which is preliminary data.</text>
</comment>
<name>A0A9D4HM86_DREPO</name>
<proteinExistence type="predicted"/>
<gene>
    <name evidence="1" type="ORF">DPMN_050374</name>
</gene>
<dbReference type="Proteomes" id="UP000828390">
    <property type="component" value="Unassembled WGS sequence"/>
</dbReference>
<dbReference type="EMBL" id="JAIWYP010000012">
    <property type="protein sequence ID" value="KAH3724554.1"/>
    <property type="molecule type" value="Genomic_DNA"/>
</dbReference>
<keyword evidence="2" id="KW-1185">Reference proteome</keyword>
<protein>
    <submittedName>
        <fullName evidence="1">Uncharacterized protein</fullName>
    </submittedName>
</protein>
<dbReference type="AlphaFoldDB" id="A0A9D4HM86"/>
<organism evidence="1 2">
    <name type="scientific">Dreissena polymorpha</name>
    <name type="common">Zebra mussel</name>
    <name type="synonym">Mytilus polymorpha</name>
    <dbReference type="NCBI Taxonomy" id="45954"/>
    <lineage>
        <taxon>Eukaryota</taxon>
        <taxon>Metazoa</taxon>
        <taxon>Spiralia</taxon>
        <taxon>Lophotrochozoa</taxon>
        <taxon>Mollusca</taxon>
        <taxon>Bivalvia</taxon>
        <taxon>Autobranchia</taxon>
        <taxon>Heteroconchia</taxon>
        <taxon>Euheterodonta</taxon>
        <taxon>Imparidentia</taxon>
        <taxon>Neoheterodontei</taxon>
        <taxon>Myida</taxon>
        <taxon>Dreissenoidea</taxon>
        <taxon>Dreissenidae</taxon>
        <taxon>Dreissena</taxon>
    </lineage>
</organism>
<reference evidence="1" key="1">
    <citation type="journal article" date="2019" name="bioRxiv">
        <title>The Genome of the Zebra Mussel, Dreissena polymorpha: A Resource for Invasive Species Research.</title>
        <authorList>
            <person name="McCartney M.A."/>
            <person name="Auch B."/>
            <person name="Kono T."/>
            <person name="Mallez S."/>
            <person name="Zhang Y."/>
            <person name="Obille A."/>
            <person name="Becker A."/>
            <person name="Abrahante J.E."/>
            <person name="Garbe J."/>
            <person name="Badalamenti J.P."/>
            <person name="Herman A."/>
            <person name="Mangelson H."/>
            <person name="Liachko I."/>
            <person name="Sullivan S."/>
            <person name="Sone E.D."/>
            <person name="Koren S."/>
            <person name="Silverstein K.A.T."/>
            <person name="Beckman K.B."/>
            <person name="Gohl D.M."/>
        </authorList>
    </citation>
    <scope>NUCLEOTIDE SEQUENCE</scope>
    <source>
        <strain evidence="1">Duluth1</strain>
        <tissue evidence="1">Whole animal</tissue>
    </source>
</reference>
<sequence length="94" mass="10675">MTRIPNKCKRDTCPDCHATCDVDCAKGTTFTDTVSAQKMFVGHIGHVDNSDPEEQNQSNWLPNWSLEELSNLQSQDSDITIVIDLKKRFYLKPC</sequence>